<name>A0A4Z2I515_9TELE</name>
<comment type="caution">
    <text evidence="2">The sequence shown here is derived from an EMBL/GenBank/DDBJ whole genome shotgun (WGS) entry which is preliminary data.</text>
</comment>
<dbReference type="EMBL" id="SRLO01000128">
    <property type="protein sequence ID" value="TNN73107.1"/>
    <property type="molecule type" value="Genomic_DNA"/>
</dbReference>
<feature type="region of interest" description="Disordered" evidence="1">
    <location>
        <begin position="1"/>
        <end position="25"/>
    </location>
</feature>
<feature type="compositionally biased region" description="Low complexity" evidence="1">
    <location>
        <begin position="11"/>
        <end position="25"/>
    </location>
</feature>
<sequence>MRLSCSRGEWASSPASSSSSSPSSSSSASSASSASLLTASQGCGWFLFWFWRMLQTADRGVIRLCSSEAFRGAWLGSLDQRGEAGDRHAEELLETRTTGKRGNGLTGGHWDSLSAAIICTFSRCSTWEERRRARRQPEEEDEPLTLDRPHLRRGHFHVDDDGRQGGFGELRRMVDGVRVQDHQLQGFGEFEYPLNLTLDLRWTDGDMIF</sequence>
<organism evidence="2 3">
    <name type="scientific">Liparis tanakae</name>
    <name type="common">Tanaka's snailfish</name>
    <dbReference type="NCBI Taxonomy" id="230148"/>
    <lineage>
        <taxon>Eukaryota</taxon>
        <taxon>Metazoa</taxon>
        <taxon>Chordata</taxon>
        <taxon>Craniata</taxon>
        <taxon>Vertebrata</taxon>
        <taxon>Euteleostomi</taxon>
        <taxon>Actinopterygii</taxon>
        <taxon>Neopterygii</taxon>
        <taxon>Teleostei</taxon>
        <taxon>Neoteleostei</taxon>
        <taxon>Acanthomorphata</taxon>
        <taxon>Eupercaria</taxon>
        <taxon>Perciformes</taxon>
        <taxon>Cottioidei</taxon>
        <taxon>Cottales</taxon>
        <taxon>Liparidae</taxon>
        <taxon>Liparis</taxon>
    </lineage>
</organism>
<accession>A0A4Z2I515</accession>
<gene>
    <name evidence="2" type="ORF">EYF80_016593</name>
</gene>
<reference evidence="2 3" key="1">
    <citation type="submission" date="2019-03" db="EMBL/GenBank/DDBJ databases">
        <title>First draft genome of Liparis tanakae, snailfish: a comprehensive survey of snailfish specific genes.</title>
        <authorList>
            <person name="Kim W."/>
            <person name="Song I."/>
            <person name="Jeong J.-H."/>
            <person name="Kim D."/>
            <person name="Kim S."/>
            <person name="Ryu S."/>
            <person name="Song J.Y."/>
            <person name="Lee S.K."/>
        </authorList>
    </citation>
    <scope>NUCLEOTIDE SEQUENCE [LARGE SCALE GENOMIC DNA]</scope>
    <source>
        <tissue evidence="2">Muscle</tissue>
    </source>
</reference>
<evidence type="ECO:0000313" key="2">
    <source>
        <dbReference type="EMBL" id="TNN73107.1"/>
    </source>
</evidence>
<evidence type="ECO:0000313" key="3">
    <source>
        <dbReference type="Proteomes" id="UP000314294"/>
    </source>
</evidence>
<keyword evidence="3" id="KW-1185">Reference proteome</keyword>
<protein>
    <submittedName>
        <fullName evidence="2">Uncharacterized protein</fullName>
    </submittedName>
</protein>
<proteinExistence type="predicted"/>
<dbReference type="AlphaFoldDB" id="A0A4Z2I515"/>
<evidence type="ECO:0000256" key="1">
    <source>
        <dbReference type="SAM" id="MobiDB-lite"/>
    </source>
</evidence>
<dbReference type="Proteomes" id="UP000314294">
    <property type="component" value="Unassembled WGS sequence"/>
</dbReference>